<dbReference type="GeneID" id="25281539"/>
<dbReference type="RefSeq" id="XP_013261286.1">
    <property type="nucleotide sequence ID" value="XM_013405832.1"/>
</dbReference>
<dbReference type="GO" id="GO:0046872">
    <property type="term" value="F:metal ion binding"/>
    <property type="evidence" value="ECO:0007669"/>
    <property type="project" value="UniProtKB-KW"/>
</dbReference>
<evidence type="ECO:0000256" key="3">
    <source>
        <dbReference type="ARBA" id="ARBA00023015"/>
    </source>
</evidence>
<evidence type="ECO:0000256" key="2">
    <source>
        <dbReference type="ARBA" id="ARBA00022833"/>
    </source>
</evidence>
<dbReference type="HOGENOM" id="CLU_637833_0_0_1"/>
<evidence type="ECO:0000256" key="4">
    <source>
        <dbReference type="ARBA" id="ARBA00023163"/>
    </source>
</evidence>
<proteinExistence type="predicted"/>
<organism evidence="7 8">
    <name type="scientific">Exophiala aquamarina CBS 119918</name>
    <dbReference type="NCBI Taxonomy" id="1182545"/>
    <lineage>
        <taxon>Eukaryota</taxon>
        <taxon>Fungi</taxon>
        <taxon>Dikarya</taxon>
        <taxon>Ascomycota</taxon>
        <taxon>Pezizomycotina</taxon>
        <taxon>Eurotiomycetes</taxon>
        <taxon>Chaetothyriomycetidae</taxon>
        <taxon>Chaetothyriales</taxon>
        <taxon>Herpotrichiellaceae</taxon>
        <taxon>Exophiala</taxon>
    </lineage>
</organism>
<evidence type="ECO:0000313" key="8">
    <source>
        <dbReference type="Proteomes" id="UP000027920"/>
    </source>
</evidence>
<evidence type="ECO:0000256" key="1">
    <source>
        <dbReference type="ARBA" id="ARBA00022723"/>
    </source>
</evidence>
<dbReference type="PANTHER" id="PTHR47660">
    <property type="entry name" value="TRANSCRIPTION FACTOR WITH C2H2 AND ZN(2)-CYS(6) DNA BINDING DOMAIN (EUROFUNG)-RELATED-RELATED"/>
    <property type="match status" value="1"/>
</dbReference>
<sequence length="430" mass="46780">MQNITSSGKLGRQKPVLNVFFPKRNAPTIARAVDVEIEGKPAAQSSSAQSEPGARAPSSVVGSQGLGTLHGAENEPIAFASSQNQEQFVDRVECRAFSSVDMPLAGSQRSAGSHMANGPAFSSIWDSNIFLNDSALNVDDDILMEIDFDWNSLIPADYDLNHESQARSIPPHLRVSNAMTSASRSRVPLVQEFYKRCLWLWDPDPHDSATMDESSHLSEAEEPLLLSSTATEKVSVDKVAGSSIMADFACGSDARDALLLLVQRNSDITVAVCSFPSPKVLSLLLRAFAVQETVSPVPFLHLSSFRVNKCRTELLSALIVAGSANFANRQIWKLGLAIQERTRLDIYQTVDHNNSIARDLEFLQAQILWVEAGLWSGVRRTMEVAQSAANNVPFVGNLSNPTNIQLNVAVDTKNWGLLFGLLRAHVGPNG</sequence>
<evidence type="ECO:0000256" key="6">
    <source>
        <dbReference type="SAM" id="MobiDB-lite"/>
    </source>
</evidence>
<name>A0A072PFR7_9EURO</name>
<keyword evidence="4" id="KW-0804">Transcription</keyword>
<evidence type="ECO:0000256" key="5">
    <source>
        <dbReference type="ARBA" id="ARBA00023242"/>
    </source>
</evidence>
<dbReference type="OrthoDB" id="4120671at2759"/>
<comment type="caution">
    <text evidence="7">The sequence shown here is derived from an EMBL/GenBank/DDBJ whole genome shotgun (WGS) entry which is preliminary data.</text>
</comment>
<dbReference type="EMBL" id="AMGV01000004">
    <property type="protein sequence ID" value="KEF58696.1"/>
    <property type="molecule type" value="Genomic_DNA"/>
</dbReference>
<keyword evidence="3" id="KW-0805">Transcription regulation</keyword>
<keyword evidence="1" id="KW-0479">Metal-binding</keyword>
<dbReference type="VEuPathDB" id="FungiDB:A1O9_06622"/>
<dbReference type="STRING" id="1182545.A0A072PFR7"/>
<dbReference type="PANTHER" id="PTHR47660:SF2">
    <property type="entry name" value="TRANSCRIPTION FACTOR WITH C2H2 AND ZN(2)-CYS(6) DNA BINDING DOMAIN (EUROFUNG)"/>
    <property type="match status" value="1"/>
</dbReference>
<evidence type="ECO:0008006" key="9">
    <source>
        <dbReference type="Google" id="ProtNLM"/>
    </source>
</evidence>
<protein>
    <recommendedName>
        <fullName evidence="9">Transcription factor domain-containing protein</fullName>
    </recommendedName>
</protein>
<reference evidence="7 8" key="1">
    <citation type="submission" date="2013-03" db="EMBL/GenBank/DDBJ databases">
        <title>The Genome Sequence of Exophiala aquamarina CBS 119918.</title>
        <authorList>
            <consortium name="The Broad Institute Genomics Platform"/>
            <person name="Cuomo C."/>
            <person name="de Hoog S."/>
            <person name="Gorbushina A."/>
            <person name="Walker B."/>
            <person name="Young S.K."/>
            <person name="Zeng Q."/>
            <person name="Gargeya S."/>
            <person name="Fitzgerald M."/>
            <person name="Haas B."/>
            <person name="Abouelleil A."/>
            <person name="Allen A.W."/>
            <person name="Alvarado L."/>
            <person name="Arachchi H.M."/>
            <person name="Berlin A.M."/>
            <person name="Chapman S.B."/>
            <person name="Gainer-Dewar J."/>
            <person name="Goldberg J."/>
            <person name="Griggs A."/>
            <person name="Gujja S."/>
            <person name="Hansen M."/>
            <person name="Howarth C."/>
            <person name="Imamovic A."/>
            <person name="Ireland A."/>
            <person name="Larimer J."/>
            <person name="McCowan C."/>
            <person name="Murphy C."/>
            <person name="Pearson M."/>
            <person name="Poon T.W."/>
            <person name="Priest M."/>
            <person name="Roberts A."/>
            <person name="Saif S."/>
            <person name="Shea T."/>
            <person name="Sisk P."/>
            <person name="Sykes S."/>
            <person name="Wortman J."/>
            <person name="Nusbaum C."/>
            <person name="Birren B."/>
        </authorList>
    </citation>
    <scope>NUCLEOTIDE SEQUENCE [LARGE SCALE GENOMIC DNA]</scope>
    <source>
        <strain evidence="7 8">CBS 119918</strain>
    </source>
</reference>
<accession>A0A072PFR7</accession>
<dbReference type="Proteomes" id="UP000027920">
    <property type="component" value="Unassembled WGS sequence"/>
</dbReference>
<dbReference type="AlphaFoldDB" id="A0A072PFR7"/>
<feature type="region of interest" description="Disordered" evidence="6">
    <location>
        <begin position="39"/>
        <end position="67"/>
    </location>
</feature>
<keyword evidence="5" id="KW-0539">Nucleus</keyword>
<keyword evidence="2" id="KW-0862">Zinc</keyword>
<keyword evidence="8" id="KW-1185">Reference proteome</keyword>
<evidence type="ECO:0000313" key="7">
    <source>
        <dbReference type="EMBL" id="KEF58696.1"/>
    </source>
</evidence>
<gene>
    <name evidence="7" type="ORF">A1O9_06622</name>
</gene>